<evidence type="ECO:0000313" key="2">
    <source>
        <dbReference type="EMBL" id="PLN84930.1"/>
    </source>
</evidence>
<name>A0A2J5I4U9_9EURO</name>
<dbReference type="PANTHER" id="PTHR42791:SF2">
    <property type="entry name" value="N-ACETYLTRANSFERASE DOMAIN-CONTAINING PROTEIN"/>
    <property type="match status" value="1"/>
</dbReference>
<dbReference type="GO" id="GO:0016747">
    <property type="term" value="F:acyltransferase activity, transferring groups other than amino-acyl groups"/>
    <property type="evidence" value="ECO:0007669"/>
    <property type="project" value="InterPro"/>
</dbReference>
<dbReference type="InterPro" id="IPR052523">
    <property type="entry name" value="Trichothecene_AcTrans"/>
</dbReference>
<keyword evidence="2" id="KW-0012">Acyltransferase</keyword>
<sequence>MAYTIQPLTIEDIPETFAMAQKAFAKSQPHYYNPYPYSAESSAQLLQGQLGLFKDRPPNQALKAVDDATGHIVAVAGWGVHTEDEPVTQTVEEAVEARMQPRVPELCEDGFRAAYTAMHEGRREVIGIVDGEGKVVKFKKRVELQFLYTHPEYQRRGIGSALLRKFLEETKGTGLMLYLQATADGRPVYEKIGFEAVLTRTFVFADGEADNITFMVKSPKVKKTLCVSSEGLHSPETTIA</sequence>
<accession>A0A2J5I4U9</accession>
<dbReference type="PANTHER" id="PTHR42791">
    <property type="entry name" value="GNAT FAMILY ACETYLTRANSFERASE"/>
    <property type="match status" value="1"/>
</dbReference>
<proteinExistence type="predicted"/>
<dbReference type="Gene3D" id="3.40.630.30">
    <property type="match status" value="1"/>
</dbReference>
<dbReference type="SUPFAM" id="SSF55729">
    <property type="entry name" value="Acyl-CoA N-acyltransferases (Nat)"/>
    <property type="match status" value="1"/>
</dbReference>
<evidence type="ECO:0000259" key="1">
    <source>
        <dbReference type="PROSITE" id="PS51186"/>
    </source>
</evidence>
<dbReference type="InterPro" id="IPR016181">
    <property type="entry name" value="Acyl_CoA_acyltransferase"/>
</dbReference>
<dbReference type="AlphaFoldDB" id="A0A2J5I4U9"/>
<keyword evidence="2" id="KW-0808">Transferase</keyword>
<dbReference type="PROSITE" id="PS51186">
    <property type="entry name" value="GNAT"/>
    <property type="match status" value="1"/>
</dbReference>
<protein>
    <submittedName>
        <fullName evidence="2">Acyl-CoA N-acyltransferase</fullName>
    </submittedName>
</protein>
<evidence type="ECO:0000313" key="3">
    <source>
        <dbReference type="Proteomes" id="UP000235023"/>
    </source>
</evidence>
<dbReference type="Proteomes" id="UP000235023">
    <property type="component" value="Unassembled WGS sequence"/>
</dbReference>
<dbReference type="InterPro" id="IPR000182">
    <property type="entry name" value="GNAT_dom"/>
</dbReference>
<dbReference type="Pfam" id="PF13508">
    <property type="entry name" value="Acetyltransf_7"/>
    <property type="match status" value="1"/>
</dbReference>
<dbReference type="OrthoDB" id="410198at2759"/>
<organism evidence="2 3">
    <name type="scientific">Aspergillus taichungensis</name>
    <dbReference type="NCBI Taxonomy" id="482145"/>
    <lineage>
        <taxon>Eukaryota</taxon>
        <taxon>Fungi</taxon>
        <taxon>Dikarya</taxon>
        <taxon>Ascomycota</taxon>
        <taxon>Pezizomycotina</taxon>
        <taxon>Eurotiomycetes</taxon>
        <taxon>Eurotiomycetidae</taxon>
        <taxon>Eurotiales</taxon>
        <taxon>Aspergillaceae</taxon>
        <taxon>Aspergillus</taxon>
        <taxon>Aspergillus subgen. Circumdati</taxon>
    </lineage>
</organism>
<keyword evidence="3" id="KW-1185">Reference proteome</keyword>
<feature type="domain" description="N-acetyltransferase" evidence="1">
    <location>
        <begin position="82"/>
        <end position="220"/>
    </location>
</feature>
<dbReference type="EMBL" id="KZ559508">
    <property type="protein sequence ID" value="PLN84930.1"/>
    <property type="molecule type" value="Genomic_DNA"/>
</dbReference>
<gene>
    <name evidence="2" type="ORF">BDW42DRAFT_161937</name>
</gene>
<dbReference type="CDD" id="cd04301">
    <property type="entry name" value="NAT_SF"/>
    <property type="match status" value="1"/>
</dbReference>
<reference evidence="3" key="1">
    <citation type="submission" date="2017-12" db="EMBL/GenBank/DDBJ databases">
        <authorList>
            <consortium name="DOE Joint Genome Institute"/>
            <person name="Mondo S.J."/>
            <person name="Kjaerbolling I."/>
            <person name="Vesth T.C."/>
            <person name="Frisvad J.C."/>
            <person name="Nybo J.L."/>
            <person name="Theobald S."/>
            <person name="Kuo A."/>
            <person name="Bowyer P."/>
            <person name="Matsuda Y."/>
            <person name="Lyhne E.K."/>
            <person name="Kogle M.E."/>
            <person name="Clum A."/>
            <person name="Lipzen A."/>
            <person name="Salamov A."/>
            <person name="Ngan C.Y."/>
            <person name="Daum C."/>
            <person name="Chiniquy J."/>
            <person name="Barry K."/>
            <person name="LaButti K."/>
            <person name="Haridas S."/>
            <person name="Simmons B.A."/>
            <person name="Magnuson J.K."/>
            <person name="Mortensen U.H."/>
            <person name="Larsen T.O."/>
            <person name="Grigoriev I.V."/>
            <person name="Baker S.E."/>
            <person name="Andersen M.R."/>
            <person name="Nordberg H.P."/>
            <person name="Cantor M.N."/>
            <person name="Hua S.X."/>
        </authorList>
    </citation>
    <scope>NUCLEOTIDE SEQUENCE [LARGE SCALE GENOMIC DNA]</scope>
    <source>
        <strain evidence="3">IBT 19404</strain>
    </source>
</reference>